<dbReference type="AlphaFoldDB" id="A0A2W5KZU6"/>
<reference evidence="2 3" key="1">
    <citation type="submission" date="2017-08" db="EMBL/GenBank/DDBJ databases">
        <title>Infants hospitalized years apart are colonized by the same room-sourced microbial strains.</title>
        <authorList>
            <person name="Brooks B."/>
            <person name="Olm M.R."/>
            <person name="Firek B.A."/>
            <person name="Baker R."/>
            <person name="Thomas B.C."/>
            <person name="Morowitz M.J."/>
            <person name="Banfield J.F."/>
        </authorList>
    </citation>
    <scope>NUCLEOTIDE SEQUENCE [LARGE SCALE GENOMIC DNA]</scope>
    <source>
        <strain evidence="2">S2_005_003_R2_47</strain>
    </source>
</reference>
<feature type="transmembrane region" description="Helical" evidence="1">
    <location>
        <begin position="115"/>
        <end position="136"/>
    </location>
</feature>
<evidence type="ECO:0000256" key="1">
    <source>
        <dbReference type="SAM" id="Phobius"/>
    </source>
</evidence>
<accession>A0A2W5KZU6</accession>
<name>A0A2W5KZU6_SPHMC</name>
<evidence type="ECO:0000313" key="2">
    <source>
        <dbReference type="EMBL" id="PZQ22552.1"/>
    </source>
</evidence>
<comment type="caution">
    <text evidence="2">The sequence shown here is derived from an EMBL/GenBank/DDBJ whole genome shotgun (WGS) entry which is preliminary data.</text>
</comment>
<dbReference type="EMBL" id="QFPJ01000013">
    <property type="protein sequence ID" value="PZQ22552.1"/>
    <property type="molecule type" value="Genomic_DNA"/>
</dbReference>
<keyword evidence="1" id="KW-0812">Transmembrane</keyword>
<feature type="transmembrane region" description="Helical" evidence="1">
    <location>
        <begin position="91"/>
        <end position="109"/>
    </location>
</feature>
<organism evidence="2 3">
    <name type="scientific">Sphingopyxis macrogoltabida</name>
    <name type="common">Sphingomonas macrogoltabidus</name>
    <dbReference type="NCBI Taxonomy" id="33050"/>
    <lineage>
        <taxon>Bacteria</taxon>
        <taxon>Pseudomonadati</taxon>
        <taxon>Pseudomonadota</taxon>
        <taxon>Alphaproteobacteria</taxon>
        <taxon>Sphingomonadales</taxon>
        <taxon>Sphingomonadaceae</taxon>
        <taxon>Sphingopyxis</taxon>
    </lineage>
</organism>
<protein>
    <submittedName>
        <fullName evidence="2">Uncharacterized protein</fullName>
    </submittedName>
</protein>
<dbReference type="Proteomes" id="UP000248597">
    <property type="component" value="Unassembled WGS sequence"/>
</dbReference>
<sequence>MADSVPVDLYSPLSPEEIARKLKAIMDDPMPAAKARVYGSGSQHEMTLRHVRRNIRNDMAPALVATMEPYRNGTRITGAIGQTTVGRLFPCIWYGFLSIFIIVGIAVAVSVPDMWLFGAIFAGVPILMMVIGTIVFRAVGDGSMDRTEILDFLRRELDAKPIAGRRQGLP</sequence>
<gene>
    <name evidence="2" type="ORF">DI569_07335</name>
</gene>
<keyword evidence="1" id="KW-0472">Membrane</keyword>
<proteinExistence type="predicted"/>
<evidence type="ECO:0000313" key="3">
    <source>
        <dbReference type="Proteomes" id="UP000248597"/>
    </source>
</evidence>
<keyword evidence="1" id="KW-1133">Transmembrane helix</keyword>